<protein>
    <recommendedName>
        <fullName evidence="3">Carbohydrate binding domain-containing protein</fullName>
    </recommendedName>
</protein>
<keyword evidence="2" id="KW-1185">Reference proteome</keyword>
<sequence length="320" mass="35033">MMMIKPASIVPATLVASNVPKNDAAEWAPARTDYAKGEKVIDGTHLWEWLSDTKGNTAVKPSADTTVPSKWLDTGPINQWRMFDKSAGQLANASGAQVQRQIFQIGTKTSNPGSIDITLQPGTVVDSVALFGLSGYRVTITMQDSVDGVVYGPEEVSLVDPAASNMWEWLFTRSRRRSRIVLTDLPAYGTASIRILIEAGPGEKAECAMVVVGALEELGEALFGGGFGITDFSTKDADAFGNETFIERGYRNRVTYPIAIYDDMVSSIRDLLIEYRTKPAVFIGDIDREWSLIYGRYKDLNVTVPQPSFSECTLEVGELI</sequence>
<accession>A0ABZ2FVK2</accession>
<evidence type="ECO:0000313" key="1">
    <source>
        <dbReference type="EMBL" id="WWM68877.1"/>
    </source>
</evidence>
<dbReference type="Proteomes" id="UP001372714">
    <property type="component" value="Chromosome"/>
</dbReference>
<evidence type="ECO:0008006" key="3">
    <source>
        <dbReference type="Google" id="ProtNLM"/>
    </source>
</evidence>
<gene>
    <name evidence="1" type="ORF">V6W80_11585</name>
</gene>
<dbReference type="EMBL" id="CP145723">
    <property type="protein sequence ID" value="WWM68877.1"/>
    <property type="molecule type" value="Genomic_DNA"/>
</dbReference>
<name>A0ABZ2FVK2_9PSED</name>
<reference evidence="1 2" key="1">
    <citation type="submission" date="2024-02" db="EMBL/GenBank/DDBJ databases">
        <title>The whole genome sequence of Pseudomonas benzopyrenica MLY92.</title>
        <authorList>
            <person name="Liu Y."/>
        </authorList>
    </citation>
    <scope>NUCLEOTIDE SEQUENCE [LARGE SCALE GENOMIC DNA]</scope>
    <source>
        <strain evidence="1 2">MLY92</strain>
    </source>
</reference>
<organism evidence="1 2">
    <name type="scientific">Pseudomonas benzopyrenica</name>
    <dbReference type="NCBI Taxonomy" id="2993566"/>
    <lineage>
        <taxon>Bacteria</taxon>
        <taxon>Pseudomonadati</taxon>
        <taxon>Pseudomonadota</taxon>
        <taxon>Gammaproteobacteria</taxon>
        <taxon>Pseudomonadales</taxon>
        <taxon>Pseudomonadaceae</taxon>
        <taxon>Pseudomonas</taxon>
    </lineage>
</organism>
<dbReference type="RefSeq" id="WP_338547230.1">
    <property type="nucleotide sequence ID" value="NZ_CP145723.1"/>
</dbReference>
<evidence type="ECO:0000313" key="2">
    <source>
        <dbReference type="Proteomes" id="UP001372714"/>
    </source>
</evidence>
<proteinExistence type="predicted"/>